<evidence type="ECO:0008006" key="3">
    <source>
        <dbReference type="Google" id="ProtNLM"/>
    </source>
</evidence>
<comment type="caution">
    <text evidence="1">The sequence shown here is derived from an EMBL/GenBank/DDBJ whole genome shotgun (WGS) entry which is preliminary data.</text>
</comment>
<reference evidence="1 2" key="1">
    <citation type="submission" date="2021-06" db="EMBL/GenBank/DDBJ databases">
        <title>Staphylococcus lentus K169 genome sequencing.</title>
        <authorList>
            <person name="Sundareshan S."/>
            <person name="Akhila D.S."/>
            <person name="Prachi D."/>
            <person name="Sivakumar R."/>
            <person name="Rajendhran J."/>
            <person name="Isloor S."/>
            <person name="Hegde N.R."/>
        </authorList>
    </citation>
    <scope>NUCLEOTIDE SEQUENCE [LARGE SCALE GENOMIC DNA]</scope>
    <source>
        <strain evidence="1 2">K169</strain>
    </source>
</reference>
<sequence length="219" mass="25943">MRTQFQFESTDLFWGLYPDKNIEEMVFDLTKIFDDNMFILTKAKGYYKEAYNKYKEEGAENWPENSIDVIYHLNMLVRMVNTLDDIIIKLTVNTFILHSDNPDWKPKKKVGKSGAFYDNHINDSKYPEKPSEANRYTRSLRNYITHDGDILLQHDFVTVEKNGVELKALFGKEGYYEHNLKKFEEVYQKVDSDIEKILEGRDKLEKLLIDKLPIKINTH</sequence>
<gene>
    <name evidence="1" type="ORF">KQ656_01110</name>
</gene>
<organism evidence="1 2">
    <name type="scientific">Mammaliicoccus lentus</name>
    <name type="common">Staphylococcus lentus</name>
    <dbReference type="NCBI Taxonomy" id="42858"/>
    <lineage>
        <taxon>Bacteria</taxon>
        <taxon>Bacillati</taxon>
        <taxon>Bacillota</taxon>
        <taxon>Bacilli</taxon>
        <taxon>Bacillales</taxon>
        <taxon>Staphylococcaceae</taxon>
        <taxon>Mammaliicoccus</taxon>
    </lineage>
</organism>
<accession>A0ABS6GVI9</accession>
<evidence type="ECO:0000313" key="2">
    <source>
        <dbReference type="Proteomes" id="UP000770161"/>
    </source>
</evidence>
<dbReference type="EMBL" id="JAHLZN010000001">
    <property type="protein sequence ID" value="MBU6112533.1"/>
    <property type="molecule type" value="Genomic_DNA"/>
</dbReference>
<dbReference type="Proteomes" id="UP000770161">
    <property type="component" value="Unassembled WGS sequence"/>
</dbReference>
<keyword evidence="2" id="KW-1185">Reference proteome</keyword>
<name>A0ABS6GVI9_MAMLE</name>
<dbReference type="RefSeq" id="WP_216683179.1">
    <property type="nucleotide sequence ID" value="NZ_JAHLZN010000001.1"/>
</dbReference>
<evidence type="ECO:0000313" key="1">
    <source>
        <dbReference type="EMBL" id="MBU6112533.1"/>
    </source>
</evidence>
<protein>
    <recommendedName>
        <fullName evidence="3">Cthe-2314-like HEPN domain-containing protein</fullName>
    </recommendedName>
</protein>
<proteinExistence type="predicted"/>